<accession>A0A8R1EJG0</accession>
<organism evidence="1 2">
    <name type="scientific">Caenorhabditis japonica</name>
    <dbReference type="NCBI Taxonomy" id="281687"/>
    <lineage>
        <taxon>Eukaryota</taxon>
        <taxon>Metazoa</taxon>
        <taxon>Ecdysozoa</taxon>
        <taxon>Nematoda</taxon>
        <taxon>Chromadorea</taxon>
        <taxon>Rhabditida</taxon>
        <taxon>Rhabditina</taxon>
        <taxon>Rhabditomorpha</taxon>
        <taxon>Rhabditoidea</taxon>
        <taxon>Rhabditidae</taxon>
        <taxon>Peloderinae</taxon>
        <taxon>Caenorhabditis</taxon>
    </lineage>
</organism>
<sequence length="195" mass="22023">MYSSFFHNSGVKIYANRVMCDNGQDEQRCRIDTLDELLANASSQRDGSNGFEKSLVLCRSNATCRTATVMIHTAKKHKTCIFTSDMYAESCCIADQEREKFLNGTGFVGMASGEAFEMIGLPPVQHYVFLEFPQLLKRFASLIKQFEAKATDESRPIRIDVIASQYDDIACLKALTVEMDVRRNPLPEWLTDIVL</sequence>
<dbReference type="AlphaFoldDB" id="A0A8R1EJG0"/>
<dbReference type="EnsemblMetazoa" id="CJA37760.1">
    <property type="protein sequence ID" value="CJA37760.1"/>
    <property type="gene ID" value="WBGene00213607"/>
</dbReference>
<keyword evidence="2" id="KW-1185">Reference proteome</keyword>
<evidence type="ECO:0000313" key="1">
    <source>
        <dbReference type="EnsemblMetazoa" id="CJA37760.1"/>
    </source>
</evidence>
<protein>
    <submittedName>
        <fullName evidence="1">Uncharacterized protein</fullName>
    </submittedName>
</protein>
<reference evidence="1" key="2">
    <citation type="submission" date="2022-06" db="UniProtKB">
        <authorList>
            <consortium name="EnsemblMetazoa"/>
        </authorList>
    </citation>
    <scope>IDENTIFICATION</scope>
    <source>
        <strain evidence="1">DF5081</strain>
    </source>
</reference>
<evidence type="ECO:0000313" key="2">
    <source>
        <dbReference type="Proteomes" id="UP000005237"/>
    </source>
</evidence>
<dbReference type="Proteomes" id="UP000005237">
    <property type="component" value="Unassembled WGS sequence"/>
</dbReference>
<proteinExistence type="predicted"/>
<reference evidence="2" key="1">
    <citation type="submission" date="2010-08" db="EMBL/GenBank/DDBJ databases">
        <authorList>
            <consortium name="Caenorhabditis japonica Sequencing Consortium"/>
            <person name="Wilson R.K."/>
        </authorList>
    </citation>
    <scope>NUCLEOTIDE SEQUENCE [LARGE SCALE GENOMIC DNA]</scope>
    <source>
        <strain evidence="2">DF5081</strain>
    </source>
</reference>
<name>A0A8R1EJG0_CAEJA</name>